<proteinExistence type="predicted"/>
<accession>A0A0B6ZW98</accession>
<organism evidence="1">
    <name type="scientific">Arion vulgaris</name>
    <dbReference type="NCBI Taxonomy" id="1028688"/>
    <lineage>
        <taxon>Eukaryota</taxon>
        <taxon>Metazoa</taxon>
        <taxon>Spiralia</taxon>
        <taxon>Lophotrochozoa</taxon>
        <taxon>Mollusca</taxon>
        <taxon>Gastropoda</taxon>
        <taxon>Heterobranchia</taxon>
        <taxon>Euthyneura</taxon>
        <taxon>Panpulmonata</taxon>
        <taxon>Eupulmonata</taxon>
        <taxon>Stylommatophora</taxon>
        <taxon>Helicina</taxon>
        <taxon>Arionoidea</taxon>
        <taxon>Arionidae</taxon>
        <taxon>Arion</taxon>
    </lineage>
</organism>
<dbReference type="EMBL" id="HACG01026003">
    <property type="protein sequence ID" value="CEK72868.1"/>
    <property type="molecule type" value="Transcribed_RNA"/>
</dbReference>
<name>A0A0B6ZW98_9EUPU</name>
<sequence length="118" mass="13636">VHRGPILDHSIVRQCIHPLIAFHPRMNSDEDFTAVCQTQQTDALFISQNDYTSKEDTFIYTDGSRIWHRVHGPLQLEQKKRASKRQVAHVTTTSRMTMEAMGVTKSLEWLKTQTFTHA</sequence>
<evidence type="ECO:0000313" key="1">
    <source>
        <dbReference type="EMBL" id="CEK72868.1"/>
    </source>
</evidence>
<feature type="non-terminal residue" evidence="1">
    <location>
        <position position="118"/>
    </location>
</feature>
<reference evidence="1" key="1">
    <citation type="submission" date="2014-12" db="EMBL/GenBank/DDBJ databases">
        <title>Insight into the proteome of Arion vulgaris.</title>
        <authorList>
            <person name="Aradska J."/>
            <person name="Bulat T."/>
            <person name="Smidak R."/>
            <person name="Sarate P."/>
            <person name="Gangsoo J."/>
            <person name="Sialana F."/>
            <person name="Bilban M."/>
            <person name="Lubec G."/>
        </authorList>
    </citation>
    <scope>NUCLEOTIDE SEQUENCE</scope>
    <source>
        <tissue evidence="1">Skin</tissue>
    </source>
</reference>
<protein>
    <submittedName>
        <fullName evidence="1">Uncharacterized protein</fullName>
    </submittedName>
</protein>
<gene>
    <name evidence="1" type="primary">ORF84335</name>
</gene>
<feature type="non-terminal residue" evidence="1">
    <location>
        <position position="1"/>
    </location>
</feature>
<dbReference type="AlphaFoldDB" id="A0A0B6ZW98"/>